<feature type="compositionally biased region" description="Pro residues" evidence="1">
    <location>
        <begin position="288"/>
        <end position="299"/>
    </location>
</feature>
<gene>
    <name evidence="2" type="ordered locus">Sthe_2588</name>
</gene>
<evidence type="ECO:0000256" key="1">
    <source>
        <dbReference type="SAM" id="MobiDB-lite"/>
    </source>
</evidence>
<dbReference type="EMBL" id="CP001824">
    <property type="protein sequence ID" value="ACZ40002.1"/>
    <property type="molecule type" value="Genomic_DNA"/>
</dbReference>
<feature type="region of interest" description="Disordered" evidence="1">
    <location>
        <begin position="1"/>
        <end position="65"/>
    </location>
</feature>
<reference evidence="3" key="1">
    <citation type="submission" date="2009-11" db="EMBL/GenBank/DDBJ databases">
        <title>The complete chromosome 2 of Sphaerobacter thermophilus DSM 20745.</title>
        <authorList>
            <person name="Lucas S."/>
            <person name="Copeland A."/>
            <person name="Lapidus A."/>
            <person name="Glavina del Rio T."/>
            <person name="Dalin E."/>
            <person name="Tice H."/>
            <person name="Bruce D."/>
            <person name="Goodwin L."/>
            <person name="Pitluck S."/>
            <person name="Kyrpides N."/>
            <person name="Mavromatis K."/>
            <person name="Ivanova N."/>
            <person name="Mikhailova N."/>
            <person name="LaButti K.M."/>
            <person name="Clum A."/>
            <person name="Sun H.I."/>
            <person name="Brettin T."/>
            <person name="Detter J.C."/>
            <person name="Han C."/>
            <person name="Larimer F."/>
            <person name="Land M."/>
            <person name="Hauser L."/>
            <person name="Markowitz V."/>
            <person name="Cheng J.F."/>
            <person name="Hugenholtz P."/>
            <person name="Woyke T."/>
            <person name="Wu D."/>
            <person name="Steenblock K."/>
            <person name="Schneider S."/>
            <person name="Pukall R."/>
            <person name="Goeker M."/>
            <person name="Klenk H.P."/>
            <person name="Eisen J.A."/>
        </authorList>
    </citation>
    <scope>NUCLEOTIDE SEQUENCE [LARGE SCALE GENOMIC DNA]</scope>
    <source>
        <strain evidence="3">ATCC 49802 / DSM 20745 / S 6022</strain>
    </source>
</reference>
<reference evidence="2 3" key="2">
    <citation type="journal article" date="2010" name="Stand. Genomic Sci.">
        <title>Complete genome sequence of Desulfohalobium retbaense type strain (HR(100)).</title>
        <authorList>
            <person name="Spring S."/>
            <person name="Nolan M."/>
            <person name="Lapidus A."/>
            <person name="Glavina Del Rio T."/>
            <person name="Copeland A."/>
            <person name="Tice H."/>
            <person name="Cheng J.F."/>
            <person name="Lucas S."/>
            <person name="Land M."/>
            <person name="Chen F."/>
            <person name="Bruce D."/>
            <person name="Goodwin L."/>
            <person name="Pitluck S."/>
            <person name="Ivanova N."/>
            <person name="Mavromatis K."/>
            <person name="Mikhailova N."/>
            <person name="Pati A."/>
            <person name="Chen A."/>
            <person name="Palaniappan K."/>
            <person name="Hauser L."/>
            <person name="Chang Y.J."/>
            <person name="Jeffries C.D."/>
            <person name="Munk C."/>
            <person name="Kiss H."/>
            <person name="Chain P."/>
            <person name="Han C."/>
            <person name="Brettin T."/>
            <person name="Detter J.C."/>
            <person name="Schuler E."/>
            <person name="Goker M."/>
            <person name="Rohde M."/>
            <person name="Bristow J."/>
            <person name="Eisen J.A."/>
            <person name="Markowitz V."/>
            <person name="Hugenholtz P."/>
            <person name="Kyrpides N.C."/>
            <person name="Klenk H.P."/>
        </authorList>
    </citation>
    <scope>NUCLEOTIDE SEQUENCE [LARGE SCALE GENOMIC DNA]</scope>
    <source>
        <strain evidence="3">ATCC 49802 / DSM 20745 / S 6022</strain>
    </source>
</reference>
<feature type="region of interest" description="Disordered" evidence="1">
    <location>
        <begin position="281"/>
        <end position="339"/>
    </location>
</feature>
<name>D1C859_SPHTD</name>
<dbReference type="AlphaFoldDB" id="D1C859"/>
<dbReference type="KEGG" id="sti:Sthe_2588"/>
<evidence type="ECO:0000313" key="2">
    <source>
        <dbReference type="EMBL" id="ACZ40002.1"/>
    </source>
</evidence>
<proteinExistence type="predicted"/>
<feature type="compositionally biased region" description="Basic and acidic residues" evidence="1">
    <location>
        <begin position="22"/>
        <end position="33"/>
    </location>
</feature>
<dbReference type="HOGENOM" id="CLU_818631_0_0_0"/>
<dbReference type="Proteomes" id="UP000002027">
    <property type="component" value="Chromosome 2"/>
</dbReference>
<feature type="region of interest" description="Disordered" evidence="1">
    <location>
        <begin position="106"/>
        <end position="163"/>
    </location>
</feature>
<sequence length="339" mass="36333">MGSTQETQGARDLPHTLTGSRLEGDGNGRREEPVPSQGGPPVRWYPEETPDSDIPGDPPDHAAVTRSDLGAWLRRLAERSDEVVLALGRAGIRAWNAARGAATTFGDDLSSWSASVTPRMPRLPTLPSLARGSRSRPREEQPAKEEGRKRSNAPAAPARLPPPELRLREIAVDAFRARQLREDLHRNEEQRRERMRAAVALRQLLARRLGVQVEPVSGQIEVDGVRFAALRDSESGAFDLVVLGSCPGCGAPVASSGIHDLADLGQALEEMQLQRNHCDECRSHLPDETPPVPLPPPAAGPGSELPSAAGDGGTGESRRSTTQRSERADPGPSSALPPG</sequence>
<feature type="compositionally biased region" description="Low complexity" evidence="1">
    <location>
        <begin position="300"/>
        <end position="309"/>
    </location>
</feature>
<organism evidence="2 3">
    <name type="scientific">Sphaerobacter thermophilus (strain ATCC 49802 / DSM 20745 / KCCM 41009 / NCIMB 13125 / S 6022)</name>
    <dbReference type="NCBI Taxonomy" id="479434"/>
    <lineage>
        <taxon>Bacteria</taxon>
        <taxon>Pseudomonadati</taxon>
        <taxon>Thermomicrobiota</taxon>
        <taxon>Thermomicrobia</taxon>
        <taxon>Sphaerobacterales</taxon>
        <taxon>Sphaerobacterineae</taxon>
        <taxon>Sphaerobacteraceae</taxon>
        <taxon>Sphaerobacter</taxon>
    </lineage>
</organism>
<evidence type="ECO:0000313" key="3">
    <source>
        <dbReference type="Proteomes" id="UP000002027"/>
    </source>
</evidence>
<dbReference type="RefSeq" id="WP_012873041.1">
    <property type="nucleotide sequence ID" value="NC_013524.1"/>
</dbReference>
<feature type="compositionally biased region" description="Basic and acidic residues" evidence="1">
    <location>
        <begin position="136"/>
        <end position="149"/>
    </location>
</feature>
<feature type="compositionally biased region" description="Basic and acidic residues" evidence="1">
    <location>
        <begin position="316"/>
        <end position="329"/>
    </location>
</feature>
<accession>D1C859</accession>
<protein>
    <submittedName>
        <fullName evidence="2">Uncharacterized protein</fullName>
    </submittedName>
</protein>
<keyword evidence="3" id="KW-1185">Reference proteome</keyword>
<dbReference type="InParanoid" id="D1C859"/>